<dbReference type="FunFam" id="1.10.390.10:FF:000006">
    <property type="entry name" value="Puromycin-sensitive aminopeptidase"/>
    <property type="match status" value="1"/>
</dbReference>
<name>A3LUJ6_PICST</name>
<reference evidence="15 16" key="1">
    <citation type="journal article" date="2007" name="Nat. Biotechnol.">
        <title>Genome sequence of the lignocellulose-bioconverting and xylose-fermenting yeast Pichia stipitis.</title>
        <authorList>
            <person name="Jeffries T.W."/>
            <person name="Grigoriev I.V."/>
            <person name="Grimwood J."/>
            <person name="Laplaza J.M."/>
            <person name="Aerts A."/>
            <person name="Salamov A."/>
            <person name="Schmutz J."/>
            <person name="Lindquist E."/>
            <person name="Dehal P."/>
            <person name="Shapiro H."/>
            <person name="Jin Y.S."/>
            <person name="Passoth V."/>
            <person name="Richardson P.M."/>
        </authorList>
    </citation>
    <scope>NUCLEOTIDE SEQUENCE [LARGE SCALE GENOMIC DNA]</scope>
    <source>
        <strain evidence="16">ATCC 58785 / CBS 6054 / NBRC 10063 / NRRL Y-11545</strain>
    </source>
</reference>
<dbReference type="SUPFAM" id="SSF63737">
    <property type="entry name" value="Leukotriene A4 hydrolase N-terminal domain"/>
    <property type="match status" value="1"/>
</dbReference>
<dbReference type="PANTHER" id="PTHR11533:SF174">
    <property type="entry name" value="PUROMYCIN-SENSITIVE AMINOPEPTIDASE-RELATED"/>
    <property type="match status" value="1"/>
</dbReference>
<dbReference type="AlphaFoldDB" id="A3LUJ6"/>
<dbReference type="Pfam" id="PF17900">
    <property type="entry name" value="Peptidase_M1_N"/>
    <property type="match status" value="1"/>
</dbReference>
<dbReference type="PRINTS" id="PR00756">
    <property type="entry name" value="ALADIPTASE"/>
</dbReference>
<dbReference type="GeneID" id="4838808"/>
<dbReference type="GO" id="GO:0008270">
    <property type="term" value="F:zinc ion binding"/>
    <property type="evidence" value="ECO:0007669"/>
    <property type="project" value="UniProtKB-UniRule"/>
</dbReference>
<dbReference type="InterPro" id="IPR014782">
    <property type="entry name" value="Peptidase_M1_dom"/>
</dbReference>
<evidence type="ECO:0000256" key="4">
    <source>
        <dbReference type="ARBA" id="ARBA00022723"/>
    </source>
</evidence>
<evidence type="ECO:0000259" key="12">
    <source>
        <dbReference type="Pfam" id="PF01433"/>
    </source>
</evidence>
<keyword evidence="6 9" id="KW-0862">Zinc</keyword>
<dbReference type="SUPFAM" id="SSF55486">
    <property type="entry name" value="Metalloproteases ('zincins'), catalytic domain"/>
    <property type="match status" value="1"/>
</dbReference>
<proteinExistence type="inferred from homology"/>
<dbReference type="InterPro" id="IPR042097">
    <property type="entry name" value="Aminopeptidase_N-like_N_sf"/>
</dbReference>
<comment type="similarity">
    <text evidence="1 11">Belongs to the peptidase M1 family.</text>
</comment>
<dbReference type="InterPro" id="IPR027268">
    <property type="entry name" value="Peptidase_M4/M1_CTD_sf"/>
</dbReference>
<dbReference type="GO" id="GO:0070006">
    <property type="term" value="F:metalloaminopeptidase activity"/>
    <property type="evidence" value="ECO:0007669"/>
    <property type="project" value="TreeGrafter"/>
</dbReference>
<dbReference type="Gene3D" id="1.25.50.20">
    <property type="match status" value="1"/>
</dbReference>
<dbReference type="GO" id="GO:0005737">
    <property type="term" value="C:cytoplasm"/>
    <property type="evidence" value="ECO:0007669"/>
    <property type="project" value="TreeGrafter"/>
</dbReference>
<dbReference type="RefSeq" id="XP_001384279.2">
    <property type="nucleotide sequence ID" value="XM_001384242.1"/>
</dbReference>
<dbReference type="Proteomes" id="UP000002258">
    <property type="component" value="Chromosome 4"/>
</dbReference>
<evidence type="ECO:0000313" key="15">
    <source>
        <dbReference type="EMBL" id="ABN66250.2"/>
    </source>
</evidence>
<evidence type="ECO:0000256" key="6">
    <source>
        <dbReference type="ARBA" id="ARBA00022833"/>
    </source>
</evidence>
<dbReference type="HOGENOM" id="CLU_003705_0_1_1"/>
<dbReference type="InterPro" id="IPR034016">
    <property type="entry name" value="M1_APN-typ"/>
</dbReference>
<evidence type="ECO:0000256" key="2">
    <source>
        <dbReference type="ARBA" id="ARBA00022438"/>
    </source>
</evidence>
<keyword evidence="5 11" id="KW-0378">Hydrolase</keyword>
<keyword evidence="16" id="KW-1185">Reference proteome</keyword>
<dbReference type="Pfam" id="PF01433">
    <property type="entry name" value="Peptidase_M1"/>
    <property type="match status" value="1"/>
</dbReference>
<dbReference type="Pfam" id="PF11838">
    <property type="entry name" value="ERAP1_C"/>
    <property type="match status" value="1"/>
</dbReference>
<sequence>MTKSGTINDLQLPEHVRPSSYTLQLKVDVEKQIYDGSVLIKIFIYEDCDFIVLNSSNLEVQGARLGNKPISWSVDREFLRFDSKFTKNELVELSIEFAGKFNDHIAGLYQSSYTIEEENEEKTRYVAATHFEPIDCRTVFPCFDQPDMRAEFEIILIVKSELTALSNMEVEKEIALENGFKQVVFKRSPPMPTYLVGLLIGQFDYVESKLSRIPIRVWSDPGKINKALYALELAEAALEFYEKQFKINYPLPKLDFVAIPDFPKLGMENFGLIFFKEETILVDRDTTSTNNKYEVAATIFHEVSHQWFGNLVTLKFWDSLWLKEGFADWMSWYAIDSLYPEWKPFQNYLVYDLQNSLTADALSTTHSVEMPIASLEDIKQGYDSISYAKGCSLIVMVAKWLGVDIFMEGVVKYLSTFSWKATTASDLWSCLYDVSGIDVGSAMEVWIKQAGFPKVTVEELDDNKIKISQRRFISNPTVTEYDDYLFPIFVNIRTTKEPSYQILLKSKEEIFELELEDDFFKVNSDQVGFYRTAYSEERWTKLGLAGVQGKLSVEDRIGLLADCAKLAESGYISTICFFELLKQWSCEKDAYVWDEAINDLFDIQDVFIFDNGNIFEGINQFMRNLIGNHIQASLEISQKDSYELNNFKKTIFSAGYSNGDPLVIKYCREKFASFTHDGNTVNADQRGVIFKCVAKYGGQEEYERLMEIYEEADDDDIADDALVSLGRFPKPDILQNFLQFVLDSLNEQDVLFALSALKNHSTGITTLWRFLRNDWESIAEKLGYGSETHIKVVNACLLRLATRDQKDEIESFFADKGEVFEKTVRSALERIDLKVQWVERDGSKLREWFKTNLHYSDGIVSKVEGLSIDK</sequence>
<dbReference type="Gene3D" id="2.60.40.1730">
    <property type="entry name" value="tricorn interacting facor f3 domain"/>
    <property type="match status" value="1"/>
</dbReference>
<dbReference type="GO" id="GO:0042277">
    <property type="term" value="F:peptide binding"/>
    <property type="evidence" value="ECO:0007669"/>
    <property type="project" value="TreeGrafter"/>
</dbReference>
<dbReference type="Gene3D" id="1.10.390.10">
    <property type="entry name" value="Neutral Protease Domain 2"/>
    <property type="match status" value="1"/>
</dbReference>
<dbReference type="CDD" id="cd09601">
    <property type="entry name" value="M1_APN-Q_like"/>
    <property type="match status" value="1"/>
</dbReference>
<feature type="domain" description="ERAP1-like C-terminal" evidence="13">
    <location>
        <begin position="519"/>
        <end position="832"/>
    </location>
</feature>
<dbReference type="KEGG" id="pic:PICST_31787"/>
<dbReference type="PANTHER" id="PTHR11533">
    <property type="entry name" value="PROTEASE M1 ZINC METALLOPROTEASE"/>
    <property type="match status" value="1"/>
</dbReference>
<keyword evidence="4 9" id="KW-0479">Metal-binding</keyword>
<evidence type="ECO:0000256" key="8">
    <source>
        <dbReference type="PIRSR" id="PIRSR634016-1"/>
    </source>
</evidence>
<evidence type="ECO:0000259" key="13">
    <source>
        <dbReference type="Pfam" id="PF11838"/>
    </source>
</evidence>
<organism evidence="15 16">
    <name type="scientific">Scheffersomyces stipitis (strain ATCC 58785 / CBS 6054 / NBRC 10063 / NRRL Y-11545)</name>
    <name type="common">Yeast</name>
    <name type="synonym">Pichia stipitis</name>
    <dbReference type="NCBI Taxonomy" id="322104"/>
    <lineage>
        <taxon>Eukaryota</taxon>
        <taxon>Fungi</taxon>
        <taxon>Dikarya</taxon>
        <taxon>Ascomycota</taxon>
        <taxon>Saccharomycotina</taxon>
        <taxon>Pichiomycetes</taxon>
        <taxon>Debaryomycetaceae</taxon>
        <taxon>Scheffersomyces</taxon>
    </lineage>
</organism>
<evidence type="ECO:0000256" key="9">
    <source>
        <dbReference type="PIRSR" id="PIRSR634016-3"/>
    </source>
</evidence>
<dbReference type="GO" id="GO:0016020">
    <property type="term" value="C:membrane"/>
    <property type="evidence" value="ECO:0007669"/>
    <property type="project" value="TreeGrafter"/>
</dbReference>
<dbReference type="InParanoid" id="A3LUJ6"/>
<evidence type="ECO:0000256" key="11">
    <source>
        <dbReference type="RuleBase" id="RU364040"/>
    </source>
</evidence>
<dbReference type="OrthoDB" id="10031169at2759"/>
<dbReference type="InterPro" id="IPR024571">
    <property type="entry name" value="ERAP1-like_C_dom"/>
</dbReference>
<feature type="site" description="Transition state stabilizer" evidence="10">
    <location>
        <position position="387"/>
    </location>
</feature>
<feature type="binding site" evidence="9">
    <location>
        <position position="324"/>
    </location>
    <ligand>
        <name>Zn(2+)</name>
        <dbReference type="ChEBI" id="CHEBI:29105"/>
        <note>catalytic</note>
    </ligand>
</feature>
<evidence type="ECO:0000256" key="1">
    <source>
        <dbReference type="ARBA" id="ARBA00010136"/>
    </source>
</evidence>
<evidence type="ECO:0000256" key="10">
    <source>
        <dbReference type="PIRSR" id="PIRSR634016-4"/>
    </source>
</evidence>
<feature type="domain" description="Peptidase M1 membrane alanine aminopeptidase" evidence="12">
    <location>
        <begin position="229"/>
        <end position="446"/>
    </location>
</feature>
<dbReference type="Gene3D" id="2.60.40.1910">
    <property type="match status" value="1"/>
</dbReference>
<dbReference type="eggNOG" id="KOG1046">
    <property type="taxonomic scope" value="Eukaryota"/>
</dbReference>
<comment type="cofactor">
    <cofactor evidence="9 11">
        <name>Zn(2+)</name>
        <dbReference type="ChEBI" id="CHEBI:29105"/>
    </cofactor>
    <text evidence="9 11">Binds 1 zinc ion per subunit.</text>
</comment>
<dbReference type="GO" id="GO:0043171">
    <property type="term" value="P:peptide catabolic process"/>
    <property type="evidence" value="ECO:0007669"/>
    <property type="project" value="TreeGrafter"/>
</dbReference>
<protein>
    <recommendedName>
        <fullName evidence="11">Aminopeptidase</fullName>
        <ecNumber evidence="11">3.4.11.-</ecNumber>
    </recommendedName>
</protein>
<dbReference type="GO" id="GO:0006508">
    <property type="term" value="P:proteolysis"/>
    <property type="evidence" value="ECO:0007669"/>
    <property type="project" value="UniProtKB-KW"/>
</dbReference>
<dbReference type="InterPro" id="IPR001930">
    <property type="entry name" value="Peptidase_M1"/>
</dbReference>
<evidence type="ECO:0000256" key="5">
    <source>
        <dbReference type="ARBA" id="ARBA00022801"/>
    </source>
</evidence>
<gene>
    <name evidence="15" type="primary">APE2.1</name>
    <name evidence="15" type="ORF">PICST_31787</name>
</gene>
<feature type="binding site" evidence="9">
    <location>
        <position position="305"/>
    </location>
    <ligand>
        <name>Zn(2+)</name>
        <dbReference type="ChEBI" id="CHEBI:29105"/>
        <note>catalytic</note>
    </ligand>
</feature>
<dbReference type="EMBL" id="CP000498">
    <property type="protein sequence ID" value="ABN66250.2"/>
    <property type="molecule type" value="Genomic_DNA"/>
</dbReference>
<feature type="domain" description="Aminopeptidase N-like N-terminal" evidence="14">
    <location>
        <begin position="18"/>
        <end position="195"/>
    </location>
</feature>
<accession>A3LUJ6</accession>
<evidence type="ECO:0000256" key="3">
    <source>
        <dbReference type="ARBA" id="ARBA00022670"/>
    </source>
</evidence>
<evidence type="ECO:0000313" key="16">
    <source>
        <dbReference type="Proteomes" id="UP000002258"/>
    </source>
</evidence>
<keyword evidence="7 11" id="KW-0482">Metalloprotease</keyword>
<evidence type="ECO:0000256" key="7">
    <source>
        <dbReference type="ARBA" id="ARBA00023049"/>
    </source>
</evidence>
<dbReference type="InterPro" id="IPR045357">
    <property type="entry name" value="Aminopeptidase_N-like_N"/>
</dbReference>
<evidence type="ECO:0000259" key="14">
    <source>
        <dbReference type="Pfam" id="PF17900"/>
    </source>
</evidence>
<dbReference type="EC" id="3.4.11.-" evidence="11"/>
<feature type="binding site" evidence="9">
    <location>
        <position position="301"/>
    </location>
    <ligand>
        <name>Zn(2+)</name>
        <dbReference type="ChEBI" id="CHEBI:29105"/>
        <note>catalytic</note>
    </ligand>
</feature>
<keyword evidence="3 11" id="KW-0645">Protease</keyword>
<feature type="active site" description="Proton acceptor" evidence="8">
    <location>
        <position position="302"/>
    </location>
</feature>
<keyword evidence="2 11" id="KW-0031">Aminopeptidase</keyword>
<dbReference type="InterPro" id="IPR050344">
    <property type="entry name" value="Peptidase_M1_aminopeptidases"/>
</dbReference>